<dbReference type="CDD" id="cd18833">
    <property type="entry name" value="GH43_PcXyl-like"/>
    <property type="match status" value="1"/>
</dbReference>
<dbReference type="GO" id="GO:0004553">
    <property type="term" value="F:hydrolase activity, hydrolyzing O-glycosyl compounds"/>
    <property type="evidence" value="ECO:0007669"/>
    <property type="project" value="InterPro"/>
</dbReference>
<evidence type="ECO:0000256" key="1">
    <source>
        <dbReference type="ARBA" id="ARBA00009865"/>
    </source>
</evidence>
<feature type="signal peptide" evidence="7">
    <location>
        <begin position="1"/>
        <end position="21"/>
    </location>
</feature>
<dbReference type="Proteomes" id="UP000308652">
    <property type="component" value="Unassembled WGS sequence"/>
</dbReference>
<evidence type="ECO:0000313" key="10">
    <source>
        <dbReference type="Proteomes" id="UP000308652"/>
    </source>
</evidence>
<dbReference type="Pfam" id="PF04616">
    <property type="entry name" value="Glyco_hydro_43"/>
    <property type="match status" value="1"/>
</dbReference>
<dbReference type="Pfam" id="PF17851">
    <property type="entry name" value="GH43_C2"/>
    <property type="match status" value="1"/>
</dbReference>
<evidence type="ECO:0000256" key="6">
    <source>
        <dbReference type="RuleBase" id="RU361187"/>
    </source>
</evidence>
<dbReference type="PANTHER" id="PTHR42812:SF17">
    <property type="entry name" value="BETA-XYLOSIDASE C-TERMINAL CONCANAVALIN A-LIKE DOMAIN-CONTAINING PROTEIN-RELATED"/>
    <property type="match status" value="1"/>
</dbReference>
<dbReference type="OrthoDB" id="2139957at2759"/>
<keyword evidence="2 6" id="KW-0378">Hydrolase</keyword>
<dbReference type="Gene3D" id="2.115.10.20">
    <property type="entry name" value="Glycosyl hydrolase domain, family 43"/>
    <property type="match status" value="1"/>
</dbReference>
<dbReference type="InterPro" id="IPR006710">
    <property type="entry name" value="Glyco_hydro_43"/>
</dbReference>
<keyword evidence="10" id="KW-1185">Reference proteome</keyword>
<dbReference type="InterPro" id="IPR023296">
    <property type="entry name" value="Glyco_hydro_beta-prop_sf"/>
</dbReference>
<proteinExistence type="inferred from homology"/>
<evidence type="ECO:0000259" key="8">
    <source>
        <dbReference type="Pfam" id="PF17851"/>
    </source>
</evidence>
<evidence type="ECO:0000256" key="7">
    <source>
        <dbReference type="SAM" id="SignalP"/>
    </source>
</evidence>
<feature type="active site" description="Proton donor" evidence="4">
    <location>
        <position position="214"/>
    </location>
</feature>
<feature type="domain" description="Beta-xylosidase C-terminal Concanavalin A-like" evidence="8">
    <location>
        <begin position="363"/>
        <end position="570"/>
    </location>
</feature>
<dbReference type="InterPro" id="IPR013320">
    <property type="entry name" value="ConA-like_dom_sf"/>
</dbReference>
<feature type="active site" description="Proton acceptor" evidence="4">
    <location>
        <position position="38"/>
    </location>
</feature>
<evidence type="ECO:0000256" key="3">
    <source>
        <dbReference type="ARBA" id="ARBA00023295"/>
    </source>
</evidence>
<dbReference type="EMBL" id="ML213596">
    <property type="protein sequence ID" value="TFK40481.1"/>
    <property type="molecule type" value="Genomic_DNA"/>
</dbReference>
<dbReference type="GO" id="GO:0005975">
    <property type="term" value="P:carbohydrate metabolic process"/>
    <property type="evidence" value="ECO:0007669"/>
    <property type="project" value="InterPro"/>
</dbReference>
<feature type="chain" id="PRO_5022729434" evidence="7">
    <location>
        <begin position="22"/>
        <end position="578"/>
    </location>
</feature>
<name>A0A5C3MH55_9AGAR</name>
<accession>A0A5C3MH55</accession>
<dbReference type="InterPro" id="IPR051795">
    <property type="entry name" value="Glycosyl_Hydrlase_43"/>
</dbReference>
<dbReference type="PANTHER" id="PTHR42812">
    <property type="entry name" value="BETA-XYLOSIDASE"/>
    <property type="match status" value="1"/>
</dbReference>
<comment type="similarity">
    <text evidence="1 6">Belongs to the glycosyl hydrolase 43 family.</text>
</comment>
<protein>
    <submittedName>
        <fullName evidence="9">Arabinofuranosidase</fullName>
    </submittedName>
</protein>
<keyword evidence="3 6" id="KW-0326">Glycosidase</keyword>
<evidence type="ECO:0000256" key="4">
    <source>
        <dbReference type="PIRSR" id="PIRSR606710-1"/>
    </source>
</evidence>
<sequence>MSARTVLASLAVSLLFLSISAAPNSTFENPILPGFYPDPSCIFLKDWDNTFFCASSSFNAFPGIPIHTSKDLRNWKLIGNVLNRPEQLPQLAITNGSTSGIWAPTIRYHDETFYLITTLVQDKKPDDDPTRWDNIIFKSKNPYDPLSWSNAVHFEHVGYDPSLFWHQDGKVYVTGAHAWKVGPGIVQTTINLDTGALDSPWTFIWNGTGGLAPEGPRIYLKDGYYYLMVAEGGTGLDHMETIARSKDIDGPYEPCPFNPILTNANTTSLFQTVGHAELFQDASNNWWGVALSTRSGPSYLNYPMGRETVLAPVTWKAGEWPVWTQISGKMSGWPMPQQNRNIRGIGPYVDDGDNIQFTPGSGIPSHFLYWRLPIESSYKVSPAQHPNTLRLKPSRLNLTALDGNFAGAEGQTFIGRRQSHSLFTYSVNMEFQPKLEEEEAGVSFFLTQNHHADLGVVLLPSSSNNSSLVPHLRFRAVSYVPVPATVLVPVPSAWLNKKLTMEIKAVNVTHYSMSAGLANARNGEKMTIAYAPGEILSWGFTGTLLGVFATTNGGKVTDSSAPAYFSNWLYTDLMQIRA</sequence>
<organism evidence="9 10">
    <name type="scientific">Crucibulum laeve</name>
    <dbReference type="NCBI Taxonomy" id="68775"/>
    <lineage>
        <taxon>Eukaryota</taxon>
        <taxon>Fungi</taxon>
        <taxon>Dikarya</taxon>
        <taxon>Basidiomycota</taxon>
        <taxon>Agaricomycotina</taxon>
        <taxon>Agaricomycetes</taxon>
        <taxon>Agaricomycetidae</taxon>
        <taxon>Agaricales</taxon>
        <taxon>Agaricineae</taxon>
        <taxon>Nidulariaceae</taxon>
        <taxon>Crucibulum</taxon>
    </lineage>
</organism>
<keyword evidence="7" id="KW-0732">Signal</keyword>
<dbReference type="AlphaFoldDB" id="A0A5C3MH55"/>
<evidence type="ECO:0000313" key="9">
    <source>
        <dbReference type="EMBL" id="TFK40481.1"/>
    </source>
</evidence>
<gene>
    <name evidence="9" type="ORF">BDQ12DRAFT_601123</name>
</gene>
<dbReference type="SUPFAM" id="SSF49899">
    <property type="entry name" value="Concanavalin A-like lectins/glucanases"/>
    <property type="match status" value="1"/>
</dbReference>
<dbReference type="STRING" id="68775.A0A5C3MH55"/>
<reference evidence="9 10" key="1">
    <citation type="journal article" date="2019" name="Nat. Ecol. Evol.">
        <title>Megaphylogeny resolves global patterns of mushroom evolution.</title>
        <authorList>
            <person name="Varga T."/>
            <person name="Krizsan K."/>
            <person name="Foldi C."/>
            <person name="Dima B."/>
            <person name="Sanchez-Garcia M."/>
            <person name="Sanchez-Ramirez S."/>
            <person name="Szollosi G.J."/>
            <person name="Szarkandi J.G."/>
            <person name="Papp V."/>
            <person name="Albert L."/>
            <person name="Andreopoulos W."/>
            <person name="Angelini C."/>
            <person name="Antonin V."/>
            <person name="Barry K.W."/>
            <person name="Bougher N.L."/>
            <person name="Buchanan P."/>
            <person name="Buyck B."/>
            <person name="Bense V."/>
            <person name="Catcheside P."/>
            <person name="Chovatia M."/>
            <person name="Cooper J."/>
            <person name="Damon W."/>
            <person name="Desjardin D."/>
            <person name="Finy P."/>
            <person name="Geml J."/>
            <person name="Haridas S."/>
            <person name="Hughes K."/>
            <person name="Justo A."/>
            <person name="Karasinski D."/>
            <person name="Kautmanova I."/>
            <person name="Kiss B."/>
            <person name="Kocsube S."/>
            <person name="Kotiranta H."/>
            <person name="LaButti K.M."/>
            <person name="Lechner B.E."/>
            <person name="Liimatainen K."/>
            <person name="Lipzen A."/>
            <person name="Lukacs Z."/>
            <person name="Mihaltcheva S."/>
            <person name="Morgado L.N."/>
            <person name="Niskanen T."/>
            <person name="Noordeloos M.E."/>
            <person name="Ohm R.A."/>
            <person name="Ortiz-Santana B."/>
            <person name="Ovrebo C."/>
            <person name="Racz N."/>
            <person name="Riley R."/>
            <person name="Savchenko A."/>
            <person name="Shiryaev A."/>
            <person name="Soop K."/>
            <person name="Spirin V."/>
            <person name="Szebenyi C."/>
            <person name="Tomsovsky M."/>
            <person name="Tulloss R.E."/>
            <person name="Uehling J."/>
            <person name="Grigoriev I.V."/>
            <person name="Vagvolgyi C."/>
            <person name="Papp T."/>
            <person name="Martin F.M."/>
            <person name="Miettinen O."/>
            <person name="Hibbett D.S."/>
            <person name="Nagy L.G."/>
        </authorList>
    </citation>
    <scope>NUCLEOTIDE SEQUENCE [LARGE SCALE GENOMIC DNA]</scope>
    <source>
        <strain evidence="9 10">CBS 166.37</strain>
    </source>
</reference>
<evidence type="ECO:0000256" key="2">
    <source>
        <dbReference type="ARBA" id="ARBA00022801"/>
    </source>
</evidence>
<feature type="site" description="Important for catalytic activity, responsible for pKa modulation of the active site Glu and correct orientation of both the proton donor and substrate" evidence="5">
    <location>
        <position position="160"/>
    </location>
</feature>
<evidence type="ECO:0000256" key="5">
    <source>
        <dbReference type="PIRSR" id="PIRSR606710-2"/>
    </source>
</evidence>
<dbReference type="InterPro" id="IPR041542">
    <property type="entry name" value="GH43_C2"/>
</dbReference>
<dbReference type="Gene3D" id="2.60.120.200">
    <property type="match status" value="1"/>
</dbReference>
<dbReference type="SUPFAM" id="SSF75005">
    <property type="entry name" value="Arabinanase/levansucrase/invertase"/>
    <property type="match status" value="1"/>
</dbReference>